<feature type="domain" description="Cupin type-2" evidence="1">
    <location>
        <begin position="56"/>
        <end position="118"/>
    </location>
</feature>
<dbReference type="EMBL" id="UINC01065780">
    <property type="protein sequence ID" value="SVB95796.1"/>
    <property type="molecule type" value="Genomic_DNA"/>
</dbReference>
<evidence type="ECO:0000313" key="2">
    <source>
        <dbReference type="EMBL" id="SVB95796.1"/>
    </source>
</evidence>
<dbReference type="InterPro" id="IPR011051">
    <property type="entry name" value="RmlC_Cupin_sf"/>
</dbReference>
<dbReference type="Gene3D" id="2.60.120.10">
    <property type="entry name" value="Jelly Rolls"/>
    <property type="match status" value="1"/>
</dbReference>
<gene>
    <name evidence="2" type="ORF">METZ01_LOCUS248650</name>
</gene>
<proteinExistence type="predicted"/>
<dbReference type="SUPFAM" id="SSF51182">
    <property type="entry name" value="RmlC-like cupins"/>
    <property type="match status" value="1"/>
</dbReference>
<dbReference type="InterPro" id="IPR014710">
    <property type="entry name" value="RmlC-like_jellyroll"/>
</dbReference>
<evidence type="ECO:0000259" key="1">
    <source>
        <dbReference type="Pfam" id="PF07883"/>
    </source>
</evidence>
<protein>
    <recommendedName>
        <fullName evidence="1">Cupin type-2 domain-containing protein</fullName>
    </recommendedName>
</protein>
<reference evidence="2" key="1">
    <citation type="submission" date="2018-05" db="EMBL/GenBank/DDBJ databases">
        <authorList>
            <person name="Lanie J.A."/>
            <person name="Ng W.-L."/>
            <person name="Kazmierczak K.M."/>
            <person name="Andrzejewski T.M."/>
            <person name="Davidsen T.M."/>
            <person name="Wayne K.J."/>
            <person name="Tettelin H."/>
            <person name="Glass J.I."/>
            <person name="Rusch D."/>
            <person name="Podicherti R."/>
            <person name="Tsui H.-C.T."/>
            <person name="Winkler M.E."/>
        </authorList>
    </citation>
    <scope>NUCLEOTIDE SEQUENCE</scope>
</reference>
<dbReference type="AlphaFoldDB" id="A0A382I845"/>
<sequence length="138" mass="15012">MMTNEQTSKKVVITKKNNLEDEINSGGMVRLAGVSETLSNASNIHMAIATIPRDRCSTTHFHSNCESAIYVLSGKGLFLHGSTMEIEDEISEGDFIFVPDGALHQPVNIGEGDLKLVVARNTPIEIVEEVPSLGRKDC</sequence>
<organism evidence="2">
    <name type="scientific">marine metagenome</name>
    <dbReference type="NCBI Taxonomy" id="408172"/>
    <lineage>
        <taxon>unclassified sequences</taxon>
        <taxon>metagenomes</taxon>
        <taxon>ecological metagenomes</taxon>
    </lineage>
</organism>
<name>A0A382I845_9ZZZZ</name>
<dbReference type="InterPro" id="IPR013096">
    <property type="entry name" value="Cupin_2"/>
</dbReference>
<dbReference type="Pfam" id="PF07883">
    <property type="entry name" value="Cupin_2"/>
    <property type="match status" value="1"/>
</dbReference>
<accession>A0A382I845</accession>